<dbReference type="InterPro" id="IPR043502">
    <property type="entry name" value="DNA/RNA_pol_sf"/>
</dbReference>
<keyword evidence="3" id="KW-1185">Reference proteome</keyword>
<evidence type="ECO:0000313" key="2">
    <source>
        <dbReference type="EMBL" id="KAK1292012.1"/>
    </source>
</evidence>
<dbReference type="CDD" id="cd01650">
    <property type="entry name" value="RT_nLTR_like"/>
    <property type="match status" value="1"/>
</dbReference>
<evidence type="ECO:0000313" key="3">
    <source>
        <dbReference type="Proteomes" id="UP001180020"/>
    </source>
</evidence>
<dbReference type="Pfam" id="PF00078">
    <property type="entry name" value="RVT_1"/>
    <property type="match status" value="1"/>
</dbReference>
<dbReference type="Proteomes" id="UP001180020">
    <property type="component" value="Unassembled WGS sequence"/>
</dbReference>
<dbReference type="InterPro" id="IPR000477">
    <property type="entry name" value="RT_dom"/>
</dbReference>
<comment type="caution">
    <text evidence="2">The sequence shown here is derived from an EMBL/GenBank/DDBJ whole genome shotgun (WGS) entry which is preliminary data.</text>
</comment>
<feature type="domain" description="Reverse transcriptase" evidence="1">
    <location>
        <begin position="34"/>
        <end position="310"/>
    </location>
</feature>
<accession>A0AAV9CV32</accession>
<proteinExistence type="predicted"/>
<organism evidence="2 3">
    <name type="scientific">Acorus calamus</name>
    <name type="common">Sweet flag</name>
    <dbReference type="NCBI Taxonomy" id="4465"/>
    <lineage>
        <taxon>Eukaryota</taxon>
        <taxon>Viridiplantae</taxon>
        <taxon>Streptophyta</taxon>
        <taxon>Embryophyta</taxon>
        <taxon>Tracheophyta</taxon>
        <taxon>Spermatophyta</taxon>
        <taxon>Magnoliopsida</taxon>
        <taxon>Liliopsida</taxon>
        <taxon>Acoraceae</taxon>
        <taxon>Acorus</taxon>
    </lineage>
</organism>
<reference evidence="2" key="2">
    <citation type="submission" date="2023-06" db="EMBL/GenBank/DDBJ databases">
        <authorList>
            <person name="Ma L."/>
            <person name="Liu K.-W."/>
            <person name="Li Z."/>
            <person name="Hsiao Y.-Y."/>
            <person name="Qi Y."/>
            <person name="Fu T."/>
            <person name="Tang G."/>
            <person name="Zhang D."/>
            <person name="Sun W.-H."/>
            <person name="Liu D.-K."/>
            <person name="Li Y."/>
            <person name="Chen G.-Z."/>
            <person name="Liu X.-D."/>
            <person name="Liao X.-Y."/>
            <person name="Jiang Y.-T."/>
            <person name="Yu X."/>
            <person name="Hao Y."/>
            <person name="Huang J."/>
            <person name="Zhao X.-W."/>
            <person name="Ke S."/>
            <person name="Chen Y.-Y."/>
            <person name="Wu W.-L."/>
            <person name="Hsu J.-L."/>
            <person name="Lin Y.-F."/>
            <person name="Huang M.-D."/>
            <person name="Li C.-Y."/>
            <person name="Huang L."/>
            <person name="Wang Z.-W."/>
            <person name="Zhao X."/>
            <person name="Zhong W.-Y."/>
            <person name="Peng D.-H."/>
            <person name="Ahmad S."/>
            <person name="Lan S."/>
            <person name="Zhang J.-S."/>
            <person name="Tsai W.-C."/>
            <person name="Van De Peer Y."/>
            <person name="Liu Z.-J."/>
        </authorList>
    </citation>
    <scope>NUCLEOTIDE SEQUENCE</scope>
    <source>
        <strain evidence="2">CP</strain>
        <tissue evidence="2">Leaves</tissue>
    </source>
</reference>
<dbReference type="SUPFAM" id="SSF56672">
    <property type="entry name" value="DNA/RNA polymerases"/>
    <property type="match status" value="1"/>
</dbReference>
<evidence type="ECO:0000259" key="1">
    <source>
        <dbReference type="PROSITE" id="PS50878"/>
    </source>
</evidence>
<dbReference type="PROSITE" id="PS50878">
    <property type="entry name" value="RT_POL"/>
    <property type="match status" value="1"/>
</dbReference>
<name>A0AAV9CV32_ACOCL</name>
<sequence length="588" mass="66525">MRKDGSPGPDGFTAEFFRVCWDVVKQDTVAAVQAFFSSGFMLRQLNHSFIALIPKSKAADTLDEFRPISLCNTVYKLITKCMASHIQCFLPRLISPHQSTFIKDRNIAHSTLLAHELVHYLNTTSGVGRACIKIDLKKAFDSVRWPFLEAVLKGFKFPAHWVQMISNCVSTTSFSILVNGSPKGFFTSSCGLRQGDPLSPLLCVLIMESFSVQFNEELSSKRIGKFLAGPSSISHLCFADDLMLFTDSKPCSAQNICKLFDHFATTSGLHLNTTKSQAFLGGDPADNDCFLHLLGIRNHNLPVKYLGLPLFLGVLSSRMCFPLDKIRRRIEGWVGHLLSYAGRLELLKTVLSSFHNYWTAGFTLPRKIQRSIEQILRRFLWGGPKLQAKIHHVSWDLICHPKQEGGLGIRNIKDWSKASMAARFWEVITHSKSLWTDWIWNRYLKRKSPWEVNSNSGCSWVWHQILSNRDWIKAEVKYIIFSGHTINILHDPWLEGKGLAHHLQGSLSSLPFLSPSATLSAIIKDGKWIRPPRWPSQLTALWPTILEIEIGGVGDDEIIWPHCKQGVLSTQAAWAYLRHSRPPAPWKN</sequence>
<reference evidence="2" key="1">
    <citation type="journal article" date="2023" name="Nat. Commun.">
        <title>Diploid and tetraploid genomes of Acorus and the evolution of monocots.</title>
        <authorList>
            <person name="Ma L."/>
            <person name="Liu K.W."/>
            <person name="Li Z."/>
            <person name="Hsiao Y.Y."/>
            <person name="Qi Y."/>
            <person name="Fu T."/>
            <person name="Tang G.D."/>
            <person name="Zhang D."/>
            <person name="Sun W.H."/>
            <person name="Liu D.K."/>
            <person name="Li Y."/>
            <person name="Chen G.Z."/>
            <person name="Liu X.D."/>
            <person name="Liao X.Y."/>
            <person name="Jiang Y.T."/>
            <person name="Yu X."/>
            <person name="Hao Y."/>
            <person name="Huang J."/>
            <person name="Zhao X.W."/>
            <person name="Ke S."/>
            <person name="Chen Y.Y."/>
            <person name="Wu W.L."/>
            <person name="Hsu J.L."/>
            <person name="Lin Y.F."/>
            <person name="Huang M.D."/>
            <person name="Li C.Y."/>
            <person name="Huang L."/>
            <person name="Wang Z.W."/>
            <person name="Zhao X."/>
            <person name="Zhong W.Y."/>
            <person name="Peng D.H."/>
            <person name="Ahmad S."/>
            <person name="Lan S."/>
            <person name="Zhang J.S."/>
            <person name="Tsai W.C."/>
            <person name="Van de Peer Y."/>
            <person name="Liu Z.J."/>
        </authorList>
    </citation>
    <scope>NUCLEOTIDE SEQUENCE</scope>
    <source>
        <strain evidence="2">CP</strain>
    </source>
</reference>
<dbReference type="EMBL" id="JAUJYO010000017">
    <property type="protein sequence ID" value="KAK1292012.1"/>
    <property type="molecule type" value="Genomic_DNA"/>
</dbReference>
<protein>
    <recommendedName>
        <fullName evidence="1">Reverse transcriptase domain-containing protein</fullName>
    </recommendedName>
</protein>
<dbReference type="PANTHER" id="PTHR33116">
    <property type="entry name" value="REVERSE TRANSCRIPTASE ZINC-BINDING DOMAIN-CONTAINING PROTEIN-RELATED-RELATED"/>
    <property type="match status" value="1"/>
</dbReference>
<gene>
    <name evidence="2" type="ORF">QJS10_CPB17g00255</name>
</gene>
<dbReference type="AlphaFoldDB" id="A0AAV9CV32"/>
<dbReference type="PANTHER" id="PTHR33116:SF78">
    <property type="entry name" value="OS12G0587133 PROTEIN"/>
    <property type="match status" value="1"/>
</dbReference>